<dbReference type="HOGENOM" id="CLU_051308_0_0_0"/>
<evidence type="ECO:0000259" key="5">
    <source>
        <dbReference type="Pfam" id="PF07687"/>
    </source>
</evidence>
<dbReference type="SUPFAM" id="SSF55031">
    <property type="entry name" value="Bacterial exopeptidase dimerisation domain"/>
    <property type="match status" value="1"/>
</dbReference>
<dbReference type="InterPro" id="IPR036264">
    <property type="entry name" value="Bact_exopeptidase_dim_dom"/>
</dbReference>
<sequence length="364" mass="38149">MSARAAGHERELVALLTRICEVPAPTFEEAARGALVAQLLERAGLTPRTDAVGNVTAEVPGGSGPRLLIAAHLDTVFPAGTDVRVRAEGARLLAPGIGDNSASLAVLLFYLQRRDAHPLRPRLTVAATVGEEGLGDLRGIRHLMAERAHDFDLMVALDGHLGALIHASVGSKRFEITFSARGGHSWGDFPAPSATHALGEAVFSLGKLPVPELPRSSYNVGQVWGGSSVNAIAQRAGFNLDLRSTDAATLARLEQGARKRLARVARKHGVELAVRCVGDRPTASVPNAALVREAQAALREAGVNVRLAASSTDANAAMAAGVPAIAFGVYRGGDAHRLSEWLEPASLSVGYGVLARLLERLSAL</sequence>
<keyword evidence="4" id="KW-0862">Zinc</keyword>
<dbReference type="AlphaFoldDB" id="D7CUI5"/>
<keyword evidence="7" id="KW-1185">Reference proteome</keyword>
<evidence type="ECO:0000256" key="3">
    <source>
        <dbReference type="ARBA" id="ARBA00022801"/>
    </source>
</evidence>
<accession>D7CUI5</accession>
<dbReference type="PROSITE" id="PS00758">
    <property type="entry name" value="ARGE_DAPE_CPG2_1"/>
    <property type="match status" value="1"/>
</dbReference>
<dbReference type="InterPro" id="IPR011650">
    <property type="entry name" value="Peptidase_M20_dimer"/>
</dbReference>
<protein>
    <submittedName>
        <fullName evidence="6">Peptidase M20</fullName>
    </submittedName>
</protein>
<dbReference type="PANTHER" id="PTHR43808">
    <property type="entry name" value="ACETYLORNITHINE DEACETYLASE"/>
    <property type="match status" value="1"/>
</dbReference>
<dbReference type="Pfam" id="PF07687">
    <property type="entry name" value="M20_dimer"/>
    <property type="match status" value="1"/>
</dbReference>
<comment type="cofactor">
    <cofactor evidence="1">
        <name>Zn(2+)</name>
        <dbReference type="ChEBI" id="CHEBI:29105"/>
    </cofactor>
</comment>
<name>D7CUI5_TRURR</name>
<dbReference type="eggNOG" id="COG0624">
    <property type="taxonomic scope" value="Bacteria"/>
</dbReference>
<dbReference type="Gene3D" id="3.30.70.360">
    <property type="match status" value="1"/>
</dbReference>
<proteinExistence type="predicted"/>
<gene>
    <name evidence="6" type="ordered locus">Trad_2666</name>
</gene>
<reference evidence="7" key="1">
    <citation type="submission" date="2010-05" db="EMBL/GenBank/DDBJ databases">
        <title>The complete genome of Truepera radiovictris DSM 17093.</title>
        <authorList>
            <consortium name="US DOE Joint Genome Institute (JGI-PGF)"/>
            <person name="Lucas S."/>
            <person name="Copeland A."/>
            <person name="Lapidus A."/>
            <person name="Glavina del Rio T."/>
            <person name="Dalin E."/>
            <person name="Tice H."/>
            <person name="Bruce D."/>
            <person name="Goodwin L."/>
            <person name="Pitluck S."/>
            <person name="Kyrpides N."/>
            <person name="Mavromatis K."/>
            <person name="Ovchinnikova G."/>
            <person name="Munk A.C."/>
            <person name="Detter J.C."/>
            <person name="Han C."/>
            <person name="Tapia R."/>
            <person name="Land M."/>
            <person name="Hauser L."/>
            <person name="Markowitz V."/>
            <person name="Cheng J.-F."/>
            <person name="Hugenholtz P."/>
            <person name="Woyke T."/>
            <person name="Wu D."/>
            <person name="Tindall B."/>
            <person name="Pomrenke H.G."/>
            <person name="Brambilla E."/>
            <person name="Klenk H.-P."/>
            <person name="Eisen J.A."/>
        </authorList>
    </citation>
    <scope>NUCLEOTIDE SEQUENCE [LARGE SCALE GENOMIC DNA]</scope>
    <source>
        <strain evidence="7">DSM 17093 / CIP 108686 / LMG 22925 / RQ-24</strain>
    </source>
</reference>
<dbReference type="SUPFAM" id="SSF53187">
    <property type="entry name" value="Zn-dependent exopeptidases"/>
    <property type="match status" value="1"/>
</dbReference>
<keyword evidence="2" id="KW-0479">Metal-binding</keyword>
<dbReference type="InterPro" id="IPR002933">
    <property type="entry name" value="Peptidase_M20"/>
</dbReference>
<dbReference type="GO" id="GO:0046872">
    <property type="term" value="F:metal ion binding"/>
    <property type="evidence" value="ECO:0007669"/>
    <property type="project" value="UniProtKB-KW"/>
</dbReference>
<evidence type="ECO:0000313" key="6">
    <source>
        <dbReference type="EMBL" id="ADI15770.1"/>
    </source>
</evidence>
<dbReference type="KEGG" id="tra:Trad_2666"/>
<dbReference type="OrthoDB" id="9793221at2"/>
<evidence type="ECO:0000313" key="7">
    <source>
        <dbReference type="Proteomes" id="UP000000379"/>
    </source>
</evidence>
<dbReference type="RefSeq" id="WP_013179131.1">
    <property type="nucleotide sequence ID" value="NC_014221.1"/>
</dbReference>
<feature type="domain" description="Peptidase M20 dimerisation" evidence="5">
    <location>
        <begin position="169"/>
        <end position="267"/>
    </location>
</feature>
<evidence type="ECO:0000256" key="2">
    <source>
        <dbReference type="ARBA" id="ARBA00022723"/>
    </source>
</evidence>
<dbReference type="InterPro" id="IPR001261">
    <property type="entry name" value="ArgE/DapE_CS"/>
</dbReference>
<dbReference type="GO" id="GO:0016787">
    <property type="term" value="F:hydrolase activity"/>
    <property type="evidence" value="ECO:0007669"/>
    <property type="project" value="UniProtKB-KW"/>
</dbReference>
<dbReference type="Proteomes" id="UP000000379">
    <property type="component" value="Chromosome"/>
</dbReference>
<dbReference type="EMBL" id="CP002049">
    <property type="protein sequence ID" value="ADI15770.1"/>
    <property type="molecule type" value="Genomic_DNA"/>
</dbReference>
<keyword evidence="3" id="KW-0378">Hydrolase</keyword>
<dbReference type="Pfam" id="PF01546">
    <property type="entry name" value="Peptidase_M20"/>
    <property type="match status" value="1"/>
</dbReference>
<evidence type="ECO:0000256" key="4">
    <source>
        <dbReference type="ARBA" id="ARBA00022833"/>
    </source>
</evidence>
<dbReference type="Gene3D" id="3.40.630.10">
    <property type="entry name" value="Zn peptidases"/>
    <property type="match status" value="1"/>
</dbReference>
<dbReference type="STRING" id="649638.Trad_2666"/>
<reference evidence="6 7" key="2">
    <citation type="journal article" date="2011" name="Stand. Genomic Sci.">
        <title>Complete genome sequence of Truepera radiovictrix type strain (RQ-24).</title>
        <authorList>
            <person name="Ivanova N."/>
            <person name="Rohde C."/>
            <person name="Munk C."/>
            <person name="Nolan M."/>
            <person name="Lucas S."/>
            <person name="Del Rio T.G."/>
            <person name="Tice H."/>
            <person name="Deshpande S."/>
            <person name="Cheng J.F."/>
            <person name="Tapia R."/>
            <person name="Han C."/>
            <person name="Goodwin L."/>
            <person name="Pitluck S."/>
            <person name="Liolios K."/>
            <person name="Mavromatis K."/>
            <person name="Mikhailova N."/>
            <person name="Pati A."/>
            <person name="Chen A."/>
            <person name="Palaniappan K."/>
            <person name="Land M."/>
            <person name="Hauser L."/>
            <person name="Chang Y.J."/>
            <person name="Jeffries C.D."/>
            <person name="Brambilla E."/>
            <person name="Rohde M."/>
            <person name="Goker M."/>
            <person name="Tindall B.J."/>
            <person name="Woyke T."/>
            <person name="Bristow J."/>
            <person name="Eisen J.A."/>
            <person name="Markowitz V."/>
            <person name="Hugenholtz P."/>
            <person name="Kyrpides N.C."/>
            <person name="Klenk H.P."/>
            <person name="Lapidus A."/>
        </authorList>
    </citation>
    <scope>NUCLEOTIDE SEQUENCE [LARGE SCALE GENOMIC DNA]</scope>
    <source>
        <strain evidence="7">DSM 17093 / CIP 108686 / LMG 22925 / RQ-24</strain>
    </source>
</reference>
<organism evidence="6 7">
    <name type="scientific">Truepera radiovictrix (strain DSM 17093 / CIP 108686 / LMG 22925 / RQ-24)</name>
    <dbReference type="NCBI Taxonomy" id="649638"/>
    <lineage>
        <taxon>Bacteria</taxon>
        <taxon>Thermotogati</taxon>
        <taxon>Deinococcota</taxon>
        <taxon>Deinococci</taxon>
        <taxon>Trueperales</taxon>
        <taxon>Trueperaceae</taxon>
        <taxon>Truepera</taxon>
    </lineage>
</organism>
<dbReference type="InterPro" id="IPR050072">
    <property type="entry name" value="Peptidase_M20A"/>
</dbReference>
<dbReference type="PANTHER" id="PTHR43808:SF17">
    <property type="entry name" value="PEPTIDASE M20"/>
    <property type="match status" value="1"/>
</dbReference>
<evidence type="ECO:0000256" key="1">
    <source>
        <dbReference type="ARBA" id="ARBA00001947"/>
    </source>
</evidence>